<evidence type="ECO:0000256" key="6">
    <source>
        <dbReference type="ARBA" id="ARBA00023146"/>
    </source>
</evidence>
<evidence type="ECO:0000256" key="7">
    <source>
        <dbReference type="ARBA" id="ARBA00032665"/>
    </source>
</evidence>
<evidence type="ECO:0000256" key="4">
    <source>
        <dbReference type="ARBA" id="ARBA00022840"/>
    </source>
</evidence>
<keyword evidence="6" id="KW-0030">Aminoacyl-tRNA synthetase</keyword>
<keyword evidence="5" id="KW-0648">Protein biosynthesis</keyword>
<dbReference type="GO" id="GO:0005524">
    <property type="term" value="F:ATP binding"/>
    <property type="evidence" value="ECO:0007669"/>
    <property type="project" value="UniProtKB-KW"/>
</dbReference>
<reference evidence="9" key="1">
    <citation type="submission" date="2023-02" db="EMBL/GenBank/DDBJ databases">
        <title>Mating type loci evolution in Malassezia.</title>
        <authorList>
            <person name="Coelho M.A."/>
        </authorList>
    </citation>
    <scope>NUCLEOTIDE SEQUENCE</scope>
    <source>
        <strain evidence="9">CBS 14136</strain>
    </source>
</reference>
<evidence type="ECO:0000313" key="10">
    <source>
        <dbReference type="Proteomes" id="UP001214628"/>
    </source>
</evidence>
<keyword evidence="2 9" id="KW-0436">Ligase</keyword>
<dbReference type="InterPro" id="IPR009080">
    <property type="entry name" value="tRNAsynth_Ia_anticodon-bd"/>
</dbReference>
<accession>A0AAF0FAQ8</accession>
<evidence type="ECO:0000256" key="1">
    <source>
        <dbReference type="ARBA" id="ARBA00013165"/>
    </source>
</evidence>
<dbReference type="GO" id="GO:0002161">
    <property type="term" value="F:aminoacyl-tRNA deacylase activity"/>
    <property type="evidence" value="ECO:0007669"/>
    <property type="project" value="InterPro"/>
</dbReference>
<dbReference type="PANTHER" id="PTHR42765:SF1">
    <property type="entry name" value="ISOLEUCINE--TRNA LIGASE, MITOCHONDRIAL"/>
    <property type="match status" value="1"/>
</dbReference>
<dbReference type="GO" id="GO:0004822">
    <property type="term" value="F:isoleucine-tRNA ligase activity"/>
    <property type="evidence" value="ECO:0007669"/>
    <property type="project" value="UniProtKB-EC"/>
</dbReference>
<dbReference type="Proteomes" id="UP001214628">
    <property type="component" value="Chromosome 1"/>
</dbReference>
<dbReference type="PANTHER" id="PTHR42765">
    <property type="entry name" value="SOLEUCYL-TRNA SYNTHETASE"/>
    <property type="match status" value="1"/>
</dbReference>
<dbReference type="InterPro" id="IPR002300">
    <property type="entry name" value="aa-tRNA-synth_Ia"/>
</dbReference>
<dbReference type="SUPFAM" id="SSF52374">
    <property type="entry name" value="Nucleotidylyl transferase"/>
    <property type="match status" value="1"/>
</dbReference>
<organism evidence="9 10">
    <name type="scientific">Malassezia psittaci</name>
    <dbReference type="NCBI Taxonomy" id="1821823"/>
    <lineage>
        <taxon>Eukaryota</taxon>
        <taxon>Fungi</taxon>
        <taxon>Dikarya</taxon>
        <taxon>Basidiomycota</taxon>
        <taxon>Ustilaginomycotina</taxon>
        <taxon>Malasseziomycetes</taxon>
        <taxon>Malasseziales</taxon>
        <taxon>Malasseziaceae</taxon>
        <taxon>Malassezia</taxon>
    </lineage>
</organism>
<dbReference type="SUPFAM" id="SSF50677">
    <property type="entry name" value="ValRS/IleRS/LeuRS editing domain"/>
    <property type="match status" value="1"/>
</dbReference>
<dbReference type="NCBIfam" id="TIGR00392">
    <property type="entry name" value="ileS"/>
    <property type="match status" value="1"/>
</dbReference>
<dbReference type="InterPro" id="IPR009008">
    <property type="entry name" value="Val/Leu/Ile-tRNA-synth_edit"/>
</dbReference>
<name>A0AAF0FAQ8_9BASI</name>
<evidence type="ECO:0000256" key="3">
    <source>
        <dbReference type="ARBA" id="ARBA00022741"/>
    </source>
</evidence>
<evidence type="ECO:0000259" key="8">
    <source>
        <dbReference type="Pfam" id="PF00133"/>
    </source>
</evidence>
<dbReference type="Gene3D" id="3.40.50.620">
    <property type="entry name" value="HUPs"/>
    <property type="match status" value="2"/>
</dbReference>
<dbReference type="InterPro" id="IPR014729">
    <property type="entry name" value="Rossmann-like_a/b/a_fold"/>
</dbReference>
<feature type="domain" description="Aminoacyl-tRNA synthetase class Ia" evidence="8">
    <location>
        <begin position="32"/>
        <end position="682"/>
    </location>
</feature>
<dbReference type="AlphaFoldDB" id="A0AAF0FAQ8"/>
<dbReference type="InterPro" id="IPR050081">
    <property type="entry name" value="Ile-tRNA_ligase"/>
</dbReference>
<dbReference type="GO" id="GO:0005739">
    <property type="term" value="C:mitochondrion"/>
    <property type="evidence" value="ECO:0007669"/>
    <property type="project" value="TreeGrafter"/>
</dbReference>
<protein>
    <recommendedName>
        <fullName evidence="1">isoleucine--tRNA ligase</fullName>
        <ecNumber evidence="1">6.1.1.5</ecNumber>
    </recommendedName>
    <alternativeName>
        <fullName evidence="7">Isoleucyl-tRNA synthetase</fullName>
    </alternativeName>
</protein>
<keyword evidence="10" id="KW-1185">Reference proteome</keyword>
<evidence type="ECO:0000256" key="2">
    <source>
        <dbReference type="ARBA" id="ARBA00022598"/>
    </source>
</evidence>
<dbReference type="Gene3D" id="1.10.10.830">
    <property type="entry name" value="Ile-tRNA synthetase CP2 domain-like"/>
    <property type="match status" value="1"/>
</dbReference>
<dbReference type="GO" id="GO:0032543">
    <property type="term" value="P:mitochondrial translation"/>
    <property type="evidence" value="ECO:0007669"/>
    <property type="project" value="TreeGrafter"/>
</dbReference>
<dbReference type="Gene3D" id="1.10.730.20">
    <property type="match status" value="1"/>
</dbReference>
<dbReference type="InterPro" id="IPR002301">
    <property type="entry name" value="Ile-tRNA-ligase"/>
</dbReference>
<dbReference type="PRINTS" id="PR00984">
    <property type="entry name" value="TRNASYNTHILE"/>
</dbReference>
<dbReference type="SUPFAM" id="SSF47323">
    <property type="entry name" value="Anticodon-binding domain of a subclass of class I aminoacyl-tRNA synthetases"/>
    <property type="match status" value="1"/>
</dbReference>
<evidence type="ECO:0000256" key="5">
    <source>
        <dbReference type="ARBA" id="ARBA00022917"/>
    </source>
</evidence>
<keyword evidence="3" id="KW-0547">Nucleotide-binding</keyword>
<proteinExistence type="predicted"/>
<sequence>MSLPQTAFSLRAHAREREPKFRRATTEDLYRWQREHLQRDDQPDFVLHDGPPYANGGLHAGTSTTDAGHAINKILKDFILRFQVMQGRRVHYMPGWDCHGLPIELKALAESGNSSLSPLEIRDIARKVAQRELDGQRASFMEFGIMADWRDENTYRTMNFEYEATQLEMFAEMVAQGLIGQHFRPVYWSPSSHTALAEAEIEYDENHESRSAYVKFQLQPSDTLLNKWKVDKDIHLAVWTTTPWSLLSNMALAVHPDTQYSLVQLESGEHLLVATDLQSSLSKIPVGLANSPRRSELGELKQIATCMGRELVGLSYRFKFMTTNEHREILAAPFVTTSSGTGIVHMAPAHGHEDYDLWRDSGRMAQIGIVSPIDDYGRLRMTQQFGLTPAIQEAIMQLDGQNALQEGNQSILKLLDEHDMLLGEQPYKHSYPIDWRTKQPLLIRATAQWFADLTTVGPAAKKALKDVQFVPKTGRNRLESLIGRRSEWCISRQRVWGVPLPAVYNAETGQALLTKRNVQHILDVFREHNTMDVWWTLEPETFVAPENRSPNIRWEIKKDTLDVWFDSGSSWAALQKVLGRDLCSPEPCADVYLEGTDQHRGWFQSSLLTRIATCNGAAPYKTLLTHGFVVDDSGRKMSKSIGNVISPQTFIHGDPEKGIAPLGTDVMRWWTAKSDYTRDIPISPLIMKHASDEVRKLRSSARFLLANLGDVPRDIPLPPELGVLDRYILHELRALEQTCLLAFTEFDYAKGM</sequence>
<dbReference type="GO" id="GO:0006428">
    <property type="term" value="P:isoleucyl-tRNA aminoacylation"/>
    <property type="evidence" value="ECO:0007669"/>
    <property type="project" value="InterPro"/>
</dbReference>
<dbReference type="EC" id="6.1.1.5" evidence="1"/>
<evidence type="ECO:0000313" key="9">
    <source>
        <dbReference type="EMBL" id="WFD42836.1"/>
    </source>
</evidence>
<keyword evidence="4" id="KW-0067">ATP-binding</keyword>
<dbReference type="EMBL" id="CP118375">
    <property type="protein sequence ID" value="WFD42836.1"/>
    <property type="molecule type" value="Genomic_DNA"/>
</dbReference>
<dbReference type="Pfam" id="PF00133">
    <property type="entry name" value="tRNA-synt_1"/>
    <property type="match status" value="1"/>
</dbReference>
<gene>
    <name evidence="9" type="primary">ISM1</name>
    <name evidence="9" type="ORF">MPSI1_001486</name>
</gene>